<sequence length="57" mass="6616">MGRFTREKLIGMLVIFIISIIMVFVGQRYTGYIGLATETVGVIGLIFLLYYYNKQYK</sequence>
<dbReference type="Pfam" id="PF21844">
    <property type="entry name" value="DUF6903"/>
    <property type="match status" value="1"/>
</dbReference>
<dbReference type="AlphaFoldDB" id="A0A645GHD2"/>
<reference evidence="2" key="1">
    <citation type="submission" date="2019-08" db="EMBL/GenBank/DDBJ databases">
        <authorList>
            <person name="Kucharzyk K."/>
            <person name="Murdoch R.W."/>
            <person name="Higgins S."/>
            <person name="Loffler F."/>
        </authorList>
    </citation>
    <scope>NUCLEOTIDE SEQUENCE</scope>
</reference>
<feature type="transmembrane region" description="Helical" evidence="1">
    <location>
        <begin position="32"/>
        <end position="52"/>
    </location>
</feature>
<feature type="transmembrane region" description="Helical" evidence="1">
    <location>
        <begin position="9"/>
        <end position="26"/>
    </location>
</feature>
<accession>A0A645GHD2</accession>
<name>A0A645GHD2_9ZZZZ</name>
<organism evidence="2">
    <name type="scientific">bioreactor metagenome</name>
    <dbReference type="NCBI Taxonomy" id="1076179"/>
    <lineage>
        <taxon>unclassified sequences</taxon>
        <taxon>metagenomes</taxon>
        <taxon>ecological metagenomes</taxon>
    </lineage>
</organism>
<dbReference type="InterPro" id="IPR054198">
    <property type="entry name" value="DUF6903"/>
</dbReference>
<keyword evidence="1" id="KW-0812">Transmembrane</keyword>
<protein>
    <submittedName>
        <fullName evidence="2">Uncharacterized protein</fullName>
    </submittedName>
</protein>
<gene>
    <name evidence="2" type="ORF">SDC9_173762</name>
</gene>
<evidence type="ECO:0000313" key="2">
    <source>
        <dbReference type="EMBL" id="MPN26338.1"/>
    </source>
</evidence>
<proteinExistence type="predicted"/>
<comment type="caution">
    <text evidence="2">The sequence shown here is derived from an EMBL/GenBank/DDBJ whole genome shotgun (WGS) entry which is preliminary data.</text>
</comment>
<keyword evidence="1" id="KW-1133">Transmembrane helix</keyword>
<evidence type="ECO:0000256" key="1">
    <source>
        <dbReference type="SAM" id="Phobius"/>
    </source>
</evidence>
<dbReference type="EMBL" id="VSSQ01075819">
    <property type="protein sequence ID" value="MPN26338.1"/>
    <property type="molecule type" value="Genomic_DNA"/>
</dbReference>
<keyword evidence="1" id="KW-0472">Membrane</keyword>